<evidence type="ECO:0000313" key="2">
    <source>
        <dbReference type="Proteomes" id="UP001236369"/>
    </source>
</evidence>
<dbReference type="Proteomes" id="UP001236369">
    <property type="component" value="Unassembled WGS sequence"/>
</dbReference>
<comment type="caution">
    <text evidence="1">The sequence shown here is derived from an EMBL/GenBank/DDBJ whole genome shotgun (WGS) entry which is preliminary data.</text>
</comment>
<sequence length="106" mass="11084">MKLEERALLQERVKNLVLGQALHMALARLADADRAAGRDARSDLSAFEETILTAARTLADKAVAQKLAVLVAVEDVSATLKAAFDGARAQIDVARAAESAATAIAA</sequence>
<proteinExistence type="predicted"/>
<dbReference type="EMBL" id="JAUSVV010000009">
    <property type="protein sequence ID" value="MDQ0444045.1"/>
    <property type="molecule type" value="Genomic_DNA"/>
</dbReference>
<keyword evidence="2" id="KW-1185">Reference proteome</keyword>
<gene>
    <name evidence="1" type="ORF">QO016_003553</name>
</gene>
<organism evidence="1 2">
    <name type="scientific">Methylobacterium persicinum</name>
    <dbReference type="NCBI Taxonomy" id="374426"/>
    <lineage>
        <taxon>Bacteria</taxon>
        <taxon>Pseudomonadati</taxon>
        <taxon>Pseudomonadota</taxon>
        <taxon>Alphaproteobacteria</taxon>
        <taxon>Hyphomicrobiales</taxon>
        <taxon>Methylobacteriaceae</taxon>
        <taxon>Methylobacterium</taxon>
    </lineage>
</organism>
<accession>A0ABU0HP13</accession>
<protein>
    <submittedName>
        <fullName evidence="1">N-methylhydantoinase B/oxoprolinase/acetone carboxylase alpha subunit</fullName>
    </submittedName>
</protein>
<reference evidence="1 2" key="1">
    <citation type="submission" date="2023-07" db="EMBL/GenBank/DDBJ databases">
        <title>Genomic Encyclopedia of Type Strains, Phase IV (KMG-IV): sequencing the most valuable type-strain genomes for metagenomic binning, comparative biology and taxonomic classification.</title>
        <authorList>
            <person name="Goeker M."/>
        </authorList>
    </citation>
    <scope>NUCLEOTIDE SEQUENCE [LARGE SCALE GENOMIC DNA]</scope>
    <source>
        <strain evidence="1 2">DSM 19562</strain>
    </source>
</reference>
<dbReference type="RefSeq" id="WP_238249247.1">
    <property type="nucleotide sequence ID" value="NZ_BPQX01000028.1"/>
</dbReference>
<name>A0ABU0HP13_9HYPH</name>
<evidence type="ECO:0000313" key="1">
    <source>
        <dbReference type="EMBL" id="MDQ0444045.1"/>
    </source>
</evidence>